<evidence type="ECO:0000313" key="2">
    <source>
        <dbReference type="Proteomes" id="UP000724874"/>
    </source>
</evidence>
<dbReference type="Proteomes" id="UP000724874">
    <property type="component" value="Unassembled WGS sequence"/>
</dbReference>
<evidence type="ECO:0000313" key="1">
    <source>
        <dbReference type="EMBL" id="KAF8888471.1"/>
    </source>
</evidence>
<proteinExistence type="predicted"/>
<sequence>MHLLCDTLTDAFFYVTFVPESILQTEPIIMRKLTNLRIRLIDTSSNSNFVDLIHLPAIKSLWVEWGDNNFPFKWDPALYTRWLSYSSNTLIQLLLTDFPLSNRIQCGPNQPQFDYSKLEALLRALPNLKSLSLPPGIQVAFPILVQLVTGGLLPRLNSLSIAMNGSSDDVFHMVHLRNKAGPSSRYSPITSLNLVTTSLRPAARRSLQAKLEALNLPKSYRLQFLKPCTICNSYCCFDM</sequence>
<protein>
    <submittedName>
        <fullName evidence="1">Uncharacterized protein</fullName>
    </submittedName>
</protein>
<keyword evidence="2" id="KW-1185">Reference proteome</keyword>
<dbReference type="OrthoDB" id="2992500at2759"/>
<name>A0A9P5NHI3_GYMJU</name>
<accession>A0A9P5NHI3</accession>
<dbReference type="AlphaFoldDB" id="A0A9P5NHI3"/>
<comment type="caution">
    <text evidence="1">The sequence shown here is derived from an EMBL/GenBank/DDBJ whole genome shotgun (WGS) entry which is preliminary data.</text>
</comment>
<gene>
    <name evidence="1" type="ORF">CPB84DRAFT_1466722</name>
</gene>
<organism evidence="1 2">
    <name type="scientific">Gymnopilus junonius</name>
    <name type="common">Spectacular rustgill mushroom</name>
    <name type="synonym">Gymnopilus spectabilis subsp. junonius</name>
    <dbReference type="NCBI Taxonomy" id="109634"/>
    <lineage>
        <taxon>Eukaryota</taxon>
        <taxon>Fungi</taxon>
        <taxon>Dikarya</taxon>
        <taxon>Basidiomycota</taxon>
        <taxon>Agaricomycotina</taxon>
        <taxon>Agaricomycetes</taxon>
        <taxon>Agaricomycetidae</taxon>
        <taxon>Agaricales</taxon>
        <taxon>Agaricineae</taxon>
        <taxon>Hymenogastraceae</taxon>
        <taxon>Gymnopilus</taxon>
    </lineage>
</organism>
<reference evidence="1" key="1">
    <citation type="submission" date="2020-11" db="EMBL/GenBank/DDBJ databases">
        <authorList>
            <consortium name="DOE Joint Genome Institute"/>
            <person name="Ahrendt S."/>
            <person name="Riley R."/>
            <person name="Andreopoulos W."/>
            <person name="LaButti K."/>
            <person name="Pangilinan J."/>
            <person name="Ruiz-duenas F.J."/>
            <person name="Barrasa J.M."/>
            <person name="Sanchez-Garcia M."/>
            <person name="Camarero S."/>
            <person name="Miyauchi S."/>
            <person name="Serrano A."/>
            <person name="Linde D."/>
            <person name="Babiker R."/>
            <person name="Drula E."/>
            <person name="Ayuso-Fernandez I."/>
            <person name="Pacheco R."/>
            <person name="Padilla G."/>
            <person name="Ferreira P."/>
            <person name="Barriuso J."/>
            <person name="Kellner H."/>
            <person name="Castanera R."/>
            <person name="Alfaro M."/>
            <person name="Ramirez L."/>
            <person name="Pisabarro A.G."/>
            <person name="Kuo A."/>
            <person name="Tritt A."/>
            <person name="Lipzen A."/>
            <person name="He G."/>
            <person name="Yan M."/>
            <person name="Ng V."/>
            <person name="Cullen D."/>
            <person name="Martin F."/>
            <person name="Rosso M.-N."/>
            <person name="Henrissat B."/>
            <person name="Hibbett D."/>
            <person name="Martinez A.T."/>
            <person name="Grigoriev I.V."/>
        </authorList>
    </citation>
    <scope>NUCLEOTIDE SEQUENCE</scope>
    <source>
        <strain evidence="1">AH 44721</strain>
    </source>
</reference>
<dbReference type="EMBL" id="JADNYJ010000084">
    <property type="protein sequence ID" value="KAF8888471.1"/>
    <property type="molecule type" value="Genomic_DNA"/>
</dbReference>